<proteinExistence type="predicted"/>
<dbReference type="Proteomes" id="UP000053477">
    <property type="component" value="Unassembled WGS sequence"/>
</dbReference>
<dbReference type="EMBL" id="KQ085995">
    <property type="protein sequence ID" value="KLO11645.1"/>
    <property type="molecule type" value="Genomic_DNA"/>
</dbReference>
<name>A0A0H2RI56_9AGAM</name>
<protein>
    <submittedName>
        <fullName evidence="1">Uncharacterized protein</fullName>
    </submittedName>
</protein>
<reference evidence="1 2" key="1">
    <citation type="submission" date="2015-04" db="EMBL/GenBank/DDBJ databases">
        <title>Complete genome sequence of Schizopora paradoxa KUC8140, a cosmopolitan wood degrader in East Asia.</title>
        <authorList>
            <consortium name="DOE Joint Genome Institute"/>
            <person name="Min B."/>
            <person name="Park H."/>
            <person name="Jang Y."/>
            <person name="Kim J.-J."/>
            <person name="Kim K.H."/>
            <person name="Pangilinan J."/>
            <person name="Lipzen A."/>
            <person name="Riley R."/>
            <person name="Grigoriev I.V."/>
            <person name="Spatafora J.W."/>
            <person name="Choi I.-G."/>
        </authorList>
    </citation>
    <scope>NUCLEOTIDE SEQUENCE [LARGE SCALE GENOMIC DNA]</scope>
    <source>
        <strain evidence="1 2">KUC8140</strain>
    </source>
</reference>
<keyword evidence="2" id="KW-1185">Reference proteome</keyword>
<organism evidence="1 2">
    <name type="scientific">Schizopora paradoxa</name>
    <dbReference type="NCBI Taxonomy" id="27342"/>
    <lineage>
        <taxon>Eukaryota</taxon>
        <taxon>Fungi</taxon>
        <taxon>Dikarya</taxon>
        <taxon>Basidiomycota</taxon>
        <taxon>Agaricomycotina</taxon>
        <taxon>Agaricomycetes</taxon>
        <taxon>Hymenochaetales</taxon>
        <taxon>Schizoporaceae</taxon>
        <taxon>Schizopora</taxon>
    </lineage>
</organism>
<accession>A0A0H2RI56</accession>
<evidence type="ECO:0000313" key="2">
    <source>
        <dbReference type="Proteomes" id="UP000053477"/>
    </source>
</evidence>
<sequence>MARRVGCDTVEGGVRALSAYLDTRRDRALLKDMAGSGMSWVDLVAHYVAHYEEQKYWMSQLKEQSVKQIRSKPPYWTMYINTHDVDDSTKRLVHLPGTFIPTQATVNPIGRELDLAERKNKVTSFPTFEEAGCEICWRMDFRWHRRFTPASLRRHIRMNHRKTPEARDVHASR</sequence>
<evidence type="ECO:0000313" key="1">
    <source>
        <dbReference type="EMBL" id="KLO11645.1"/>
    </source>
</evidence>
<gene>
    <name evidence="1" type="ORF">SCHPADRAFT_905823</name>
</gene>
<dbReference type="InParanoid" id="A0A0H2RI56"/>
<dbReference type="AlphaFoldDB" id="A0A0H2RI56"/>